<dbReference type="EMBL" id="KQ459992">
    <property type="protein sequence ID" value="KPJ18603.1"/>
    <property type="molecule type" value="Genomic_DNA"/>
</dbReference>
<feature type="compositionally biased region" description="Basic and acidic residues" evidence="1">
    <location>
        <begin position="363"/>
        <end position="386"/>
    </location>
</feature>
<feature type="compositionally biased region" description="Polar residues" evidence="1">
    <location>
        <begin position="414"/>
        <end position="430"/>
    </location>
</feature>
<feature type="compositionally biased region" description="Polar residues" evidence="1">
    <location>
        <begin position="682"/>
        <end position="700"/>
    </location>
</feature>
<dbReference type="KEGG" id="pmac:106721084"/>
<accession>A0A0N1IJ88</accession>
<dbReference type="Proteomes" id="UP000053240">
    <property type="component" value="Unassembled WGS sequence"/>
</dbReference>
<gene>
    <name evidence="3" type="ORF">RR48_02839</name>
</gene>
<evidence type="ECO:0000313" key="4">
    <source>
        <dbReference type="Proteomes" id="UP000053240"/>
    </source>
</evidence>
<organism evidence="3 4">
    <name type="scientific">Papilio machaon</name>
    <name type="common">Old World swallowtail butterfly</name>
    <dbReference type="NCBI Taxonomy" id="76193"/>
    <lineage>
        <taxon>Eukaryota</taxon>
        <taxon>Metazoa</taxon>
        <taxon>Ecdysozoa</taxon>
        <taxon>Arthropoda</taxon>
        <taxon>Hexapoda</taxon>
        <taxon>Insecta</taxon>
        <taxon>Pterygota</taxon>
        <taxon>Neoptera</taxon>
        <taxon>Endopterygota</taxon>
        <taxon>Lepidoptera</taxon>
        <taxon>Glossata</taxon>
        <taxon>Ditrysia</taxon>
        <taxon>Papilionoidea</taxon>
        <taxon>Papilionidae</taxon>
        <taxon>Papilioninae</taxon>
        <taxon>Papilio</taxon>
    </lineage>
</organism>
<feature type="region of interest" description="Disordered" evidence="1">
    <location>
        <begin position="465"/>
        <end position="649"/>
    </location>
</feature>
<feature type="compositionally biased region" description="Basic and acidic residues" evidence="1">
    <location>
        <begin position="738"/>
        <end position="751"/>
    </location>
</feature>
<feature type="compositionally biased region" description="Polar residues" evidence="1">
    <location>
        <begin position="521"/>
        <end position="532"/>
    </location>
</feature>
<protein>
    <recommendedName>
        <fullName evidence="5">Zonadhesin</fullName>
    </recommendedName>
</protein>
<feature type="compositionally biased region" description="Basic and acidic residues" evidence="1">
    <location>
        <begin position="553"/>
        <end position="569"/>
    </location>
</feature>
<reference evidence="3 4" key="1">
    <citation type="journal article" date="2015" name="Nat. Commun.">
        <title>Outbred genome sequencing and CRISPR/Cas9 gene editing in butterflies.</title>
        <authorList>
            <person name="Li X."/>
            <person name="Fan D."/>
            <person name="Zhang W."/>
            <person name="Liu G."/>
            <person name="Zhang L."/>
            <person name="Zhao L."/>
            <person name="Fang X."/>
            <person name="Chen L."/>
            <person name="Dong Y."/>
            <person name="Chen Y."/>
            <person name="Ding Y."/>
            <person name="Zhao R."/>
            <person name="Feng M."/>
            <person name="Zhu Y."/>
            <person name="Feng Y."/>
            <person name="Jiang X."/>
            <person name="Zhu D."/>
            <person name="Xiang H."/>
            <person name="Feng X."/>
            <person name="Li S."/>
            <person name="Wang J."/>
            <person name="Zhang G."/>
            <person name="Kronforst M.R."/>
            <person name="Wang W."/>
        </authorList>
    </citation>
    <scope>NUCLEOTIDE SEQUENCE [LARGE SCALE GENOMIC DNA]</scope>
    <source>
        <strain evidence="3">Ya'a_city_454_Pm</strain>
        <tissue evidence="3">Whole body</tissue>
    </source>
</reference>
<dbReference type="Pfam" id="PF15868">
    <property type="entry name" value="MBF2"/>
    <property type="match status" value="1"/>
</dbReference>
<evidence type="ECO:0000313" key="3">
    <source>
        <dbReference type="EMBL" id="KPJ18603.1"/>
    </source>
</evidence>
<dbReference type="InParanoid" id="A0A0N1IJ88"/>
<evidence type="ECO:0008006" key="5">
    <source>
        <dbReference type="Google" id="ProtNLM"/>
    </source>
</evidence>
<dbReference type="AlphaFoldDB" id="A0A0N1IJ88"/>
<feature type="compositionally biased region" description="Basic and acidic residues" evidence="1">
    <location>
        <begin position="614"/>
        <end position="642"/>
    </location>
</feature>
<dbReference type="InterPro" id="IPR031734">
    <property type="entry name" value="MBF2"/>
</dbReference>
<feature type="compositionally biased region" description="Polar residues" evidence="1">
    <location>
        <begin position="496"/>
        <end position="510"/>
    </location>
</feature>
<feature type="compositionally biased region" description="Basic and acidic residues" evidence="1">
    <location>
        <begin position="584"/>
        <end position="593"/>
    </location>
</feature>
<keyword evidence="2" id="KW-0732">Signal</keyword>
<feature type="compositionally biased region" description="Polar residues" evidence="1">
    <location>
        <begin position="328"/>
        <end position="361"/>
    </location>
</feature>
<name>A0A0N1IJ88_PAPMA</name>
<proteinExistence type="predicted"/>
<feature type="region of interest" description="Disordered" evidence="1">
    <location>
        <begin position="328"/>
        <end position="453"/>
    </location>
</feature>
<feature type="region of interest" description="Disordered" evidence="1">
    <location>
        <begin position="114"/>
        <end position="170"/>
    </location>
</feature>
<feature type="compositionally biased region" description="Basic and acidic residues" evidence="1">
    <location>
        <begin position="469"/>
        <end position="493"/>
    </location>
</feature>
<feature type="signal peptide" evidence="2">
    <location>
        <begin position="1"/>
        <end position="17"/>
    </location>
</feature>
<evidence type="ECO:0000256" key="2">
    <source>
        <dbReference type="SAM" id="SignalP"/>
    </source>
</evidence>
<dbReference type="OrthoDB" id="7230779at2759"/>
<evidence type="ECO:0000256" key="1">
    <source>
        <dbReference type="SAM" id="MobiDB-lite"/>
    </source>
</evidence>
<feature type="region of interest" description="Disordered" evidence="1">
    <location>
        <begin position="735"/>
        <end position="758"/>
    </location>
</feature>
<feature type="region of interest" description="Disordered" evidence="1">
    <location>
        <begin position="674"/>
        <end position="714"/>
    </location>
</feature>
<keyword evidence="4" id="KW-1185">Reference proteome</keyword>
<sequence length="758" mass="84819">MGTKIWFLLTVVTIVRSKDLSEGSDSLGTNTQKIFDENKKANPAIWRQVDNITITGDEGMKINKILVRDLREEKDGEAKIVEGGIGQQNVTIELKSPTALRGYDFHIEVYANSNNGQASTSHDASKQEANPGKSSEEKNPINAVPNLPISLTRDEPSSTSEKPQDGLMIGGKRQNRDVENIYKSNKQLNTHFNNATTEVTELKSTSIPATNKDKREDKDHEHGIGIQPIHLQEAPKMPESTARSIPTTEFKIAEEKHNHEEIHDNFDENKKQTNFDTNAKHTNTKYSQFNIREVTPNVPVNVQSPAEEGHKRHVRDVNQNIPVVETTQHLLSSGTLRNQGSTTAKATSDETNQPENSQAIPTENKESKEHVHLDKVEEKTIHEHHNNNNRFNGRYIPDRFARNRNSGSKRETSTEINKVSTTIASQSSTPIIPRINVNAPTTNKPETSTDKEVNTDIKSELHINSNKRSTSEEITAHKRLTRDTIDKNNKEKPSVLPTSNLKDSPTSTTLKPEINGKSHSDINTSKVSSYSTKAPIEATEKESGNKHNNPKVDNLENKDKQRNIRGTEDNKEEDNALSTSTTKPENKENHEETPSIAKTQVQVPMQLKTPGQDVKQEPKDAKKENERITRDVTDIHKSHNDKLTPPTEITGVNVEMEMKSGEKVTKSLISTIKDDKKEQKEISTLSPKIGENATQNSGLKNQPGKYPRGINKDFVGTSTTQEQYNTKNYLITTSKPSIELKKEISEPKQPEKSLVPSQ</sequence>
<feature type="chain" id="PRO_5005873998" description="Zonadhesin" evidence="2">
    <location>
        <begin position="18"/>
        <end position="758"/>
    </location>
</feature>